<organism evidence="2">
    <name type="scientific">marine sediment metagenome</name>
    <dbReference type="NCBI Taxonomy" id="412755"/>
    <lineage>
        <taxon>unclassified sequences</taxon>
        <taxon>metagenomes</taxon>
        <taxon>ecological metagenomes</taxon>
    </lineage>
</organism>
<dbReference type="AlphaFoldDB" id="X1T5N4"/>
<name>X1T5N4_9ZZZZ</name>
<comment type="caution">
    <text evidence="2">The sequence shown here is derived from an EMBL/GenBank/DDBJ whole genome shotgun (WGS) entry which is preliminary data.</text>
</comment>
<sequence>SYVKRLKPNVVVTLDGDGQHDPDEIPRLLKLVVDGEFDLVQGSRFLVGRHKRTIKDVGNCIFSGFVSVLLRQRITDITSGFRVFNFIALSDLDLKFDQECYPEMTIDLRLKGYRIAEEPIKNLPRLHGDSKVIDNLFAYIFKALGIVTYTLLRNVKTKRLDVLDEKPLLYS</sequence>
<gene>
    <name evidence="2" type="ORF">S12H4_23271</name>
</gene>
<evidence type="ECO:0000259" key="1">
    <source>
        <dbReference type="Pfam" id="PF00535"/>
    </source>
</evidence>
<proteinExistence type="predicted"/>
<dbReference type="InterPro" id="IPR001173">
    <property type="entry name" value="Glyco_trans_2-like"/>
</dbReference>
<dbReference type="InterPro" id="IPR050256">
    <property type="entry name" value="Glycosyltransferase_2"/>
</dbReference>
<accession>X1T5N4</accession>
<dbReference type="InterPro" id="IPR029044">
    <property type="entry name" value="Nucleotide-diphossugar_trans"/>
</dbReference>
<dbReference type="Pfam" id="PF00535">
    <property type="entry name" value="Glycos_transf_2"/>
    <property type="match status" value="1"/>
</dbReference>
<dbReference type="EMBL" id="BARW01012320">
    <property type="protein sequence ID" value="GAI82900.1"/>
    <property type="molecule type" value="Genomic_DNA"/>
</dbReference>
<reference evidence="2" key="1">
    <citation type="journal article" date="2014" name="Front. Microbiol.">
        <title>High frequency of phylogenetically diverse reductive dehalogenase-homologous genes in deep subseafloor sedimentary metagenomes.</title>
        <authorList>
            <person name="Kawai M."/>
            <person name="Futagami T."/>
            <person name="Toyoda A."/>
            <person name="Takaki Y."/>
            <person name="Nishi S."/>
            <person name="Hori S."/>
            <person name="Arai W."/>
            <person name="Tsubouchi T."/>
            <person name="Morono Y."/>
            <person name="Uchiyama I."/>
            <person name="Ito T."/>
            <person name="Fujiyama A."/>
            <person name="Inagaki F."/>
            <person name="Takami H."/>
        </authorList>
    </citation>
    <scope>NUCLEOTIDE SEQUENCE</scope>
    <source>
        <strain evidence="2">Expedition CK06-06</strain>
    </source>
</reference>
<dbReference type="PANTHER" id="PTHR48090:SF7">
    <property type="entry name" value="RFBJ PROTEIN"/>
    <property type="match status" value="1"/>
</dbReference>
<dbReference type="Gene3D" id="3.90.550.10">
    <property type="entry name" value="Spore Coat Polysaccharide Biosynthesis Protein SpsA, Chain A"/>
    <property type="match status" value="1"/>
</dbReference>
<dbReference type="SUPFAM" id="SSF53448">
    <property type="entry name" value="Nucleotide-diphospho-sugar transferases"/>
    <property type="match status" value="1"/>
</dbReference>
<dbReference type="PANTHER" id="PTHR48090">
    <property type="entry name" value="UNDECAPRENYL-PHOSPHATE 4-DEOXY-4-FORMAMIDO-L-ARABINOSE TRANSFERASE-RELATED"/>
    <property type="match status" value="1"/>
</dbReference>
<feature type="non-terminal residue" evidence="2">
    <location>
        <position position="1"/>
    </location>
</feature>
<protein>
    <recommendedName>
        <fullName evidence="1">Glycosyltransferase 2-like domain-containing protein</fullName>
    </recommendedName>
</protein>
<feature type="domain" description="Glycosyltransferase 2-like" evidence="1">
    <location>
        <begin position="9"/>
        <end position="89"/>
    </location>
</feature>
<evidence type="ECO:0000313" key="2">
    <source>
        <dbReference type="EMBL" id="GAI82900.1"/>
    </source>
</evidence>